<feature type="region of interest" description="Disordered" evidence="12">
    <location>
        <begin position="257"/>
        <end position="303"/>
    </location>
</feature>
<dbReference type="PROSITE" id="PS50005">
    <property type="entry name" value="TPR"/>
    <property type="match status" value="1"/>
</dbReference>
<evidence type="ECO:0000256" key="8">
    <source>
        <dbReference type="ARBA" id="ARBA00022927"/>
    </source>
</evidence>
<feature type="region of interest" description="Disordered" evidence="12">
    <location>
        <begin position="380"/>
        <end position="428"/>
    </location>
</feature>
<evidence type="ECO:0000256" key="9">
    <source>
        <dbReference type="ARBA" id="ARBA00023212"/>
    </source>
</evidence>
<evidence type="ECO:0000256" key="4">
    <source>
        <dbReference type="ARBA" id="ARBA00022448"/>
    </source>
</evidence>
<keyword evidence="10" id="KW-0539">Nucleus</keyword>
<accession>A0AAD4NHT3</accession>
<evidence type="ECO:0000256" key="7">
    <source>
        <dbReference type="ARBA" id="ARBA00022816"/>
    </source>
</evidence>
<dbReference type="SMART" id="SM01375">
    <property type="entry name" value="Dynein_light"/>
    <property type="match status" value="1"/>
</dbReference>
<feature type="region of interest" description="Disordered" evidence="12">
    <location>
        <begin position="726"/>
        <end position="760"/>
    </location>
</feature>
<dbReference type="EMBL" id="JAKKPZ010000002">
    <property type="protein sequence ID" value="KAI1725857.1"/>
    <property type="molecule type" value="Genomic_DNA"/>
</dbReference>
<name>A0AAD4NHT3_9BILA</name>
<feature type="region of interest" description="Disordered" evidence="12">
    <location>
        <begin position="1"/>
        <end position="80"/>
    </location>
</feature>
<dbReference type="InterPro" id="IPR019734">
    <property type="entry name" value="TPR_rpt"/>
</dbReference>
<evidence type="ECO:0000256" key="3">
    <source>
        <dbReference type="ARBA" id="ARBA00015062"/>
    </source>
</evidence>
<evidence type="ECO:0000256" key="6">
    <source>
        <dbReference type="ARBA" id="ARBA00022701"/>
    </source>
</evidence>
<dbReference type="GO" id="GO:0005634">
    <property type="term" value="C:nucleus"/>
    <property type="evidence" value="ECO:0007669"/>
    <property type="project" value="UniProtKB-SubCell"/>
</dbReference>
<feature type="compositionally biased region" description="Polar residues" evidence="12">
    <location>
        <begin position="36"/>
        <end position="48"/>
    </location>
</feature>
<evidence type="ECO:0000256" key="10">
    <source>
        <dbReference type="ARBA" id="ARBA00023242"/>
    </source>
</evidence>
<feature type="compositionally biased region" description="Polar residues" evidence="12">
    <location>
        <begin position="16"/>
        <end position="27"/>
    </location>
</feature>
<dbReference type="GO" id="GO:0005874">
    <property type="term" value="C:microtubule"/>
    <property type="evidence" value="ECO:0007669"/>
    <property type="project" value="UniProtKB-KW"/>
</dbReference>
<dbReference type="Proteomes" id="UP001201812">
    <property type="component" value="Unassembled WGS sequence"/>
</dbReference>
<feature type="compositionally biased region" description="Polar residues" evidence="12">
    <location>
        <begin position="286"/>
        <end position="299"/>
    </location>
</feature>
<dbReference type="PANTHER" id="PTHR11886:SF35">
    <property type="entry name" value="DYNEIN LIGHT CHAIN"/>
    <property type="match status" value="1"/>
</dbReference>
<dbReference type="InterPro" id="IPR001372">
    <property type="entry name" value="Dynein_light_chain_typ-1/2"/>
</dbReference>
<keyword evidence="4" id="KW-0813">Transport</keyword>
<feature type="region of interest" description="Disordered" evidence="12">
    <location>
        <begin position="773"/>
        <end position="842"/>
    </location>
</feature>
<dbReference type="PANTHER" id="PTHR11886">
    <property type="entry name" value="DYNEIN LIGHT CHAIN"/>
    <property type="match status" value="1"/>
</dbReference>
<dbReference type="AlphaFoldDB" id="A0AAD4NHT3"/>
<keyword evidence="9" id="KW-0206">Cytoskeleton</keyword>
<dbReference type="SUPFAM" id="SSF54648">
    <property type="entry name" value="DLC"/>
    <property type="match status" value="1"/>
</dbReference>
<dbReference type="Gene3D" id="3.30.740.10">
    <property type="entry name" value="Protein Inhibitor Of Neuronal Nitric Oxide Synthase"/>
    <property type="match status" value="1"/>
</dbReference>
<organism evidence="13 14">
    <name type="scientific">Ditylenchus destructor</name>
    <dbReference type="NCBI Taxonomy" id="166010"/>
    <lineage>
        <taxon>Eukaryota</taxon>
        <taxon>Metazoa</taxon>
        <taxon>Ecdysozoa</taxon>
        <taxon>Nematoda</taxon>
        <taxon>Chromadorea</taxon>
        <taxon>Rhabditida</taxon>
        <taxon>Tylenchina</taxon>
        <taxon>Tylenchomorpha</taxon>
        <taxon>Sphaerularioidea</taxon>
        <taxon>Anguinidae</taxon>
        <taxon>Anguininae</taxon>
        <taxon>Ditylenchus</taxon>
    </lineage>
</organism>
<dbReference type="GO" id="GO:0015031">
    <property type="term" value="P:protein transport"/>
    <property type="evidence" value="ECO:0007669"/>
    <property type="project" value="UniProtKB-KW"/>
</dbReference>
<dbReference type="InterPro" id="IPR037177">
    <property type="entry name" value="DLC_sf"/>
</dbReference>
<keyword evidence="11" id="KW-0802">TPR repeat</keyword>
<feature type="compositionally biased region" description="Polar residues" evidence="12">
    <location>
        <begin position="136"/>
        <end position="146"/>
    </location>
</feature>
<evidence type="ECO:0000313" key="14">
    <source>
        <dbReference type="Proteomes" id="UP001201812"/>
    </source>
</evidence>
<dbReference type="GO" id="GO:0045505">
    <property type="term" value="F:dynein intermediate chain binding"/>
    <property type="evidence" value="ECO:0007669"/>
    <property type="project" value="TreeGrafter"/>
</dbReference>
<dbReference type="GO" id="GO:0051028">
    <property type="term" value="P:mRNA transport"/>
    <property type="evidence" value="ECO:0007669"/>
    <property type="project" value="UniProtKB-KW"/>
</dbReference>
<dbReference type="Gene3D" id="1.25.40.10">
    <property type="entry name" value="Tetratricopeptide repeat domain"/>
    <property type="match status" value="1"/>
</dbReference>
<keyword evidence="8" id="KW-0653">Protein transport</keyword>
<dbReference type="Pfam" id="PF01221">
    <property type="entry name" value="Dynein_light"/>
    <property type="match status" value="1"/>
</dbReference>
<reference evidence="13" key="1">
    <citation type="submission" date="2022-01" db="EMBL/GenBank/DDBJ databases">
        <title>Genome Sequence Resource for Two Populations of Ditylenchus destructor, the Migratory Endoparasitic Phytonematode.</title>
        <authorList>
            <person name="Zhang H."/>
            <person name="Lin R."/>
            <person name="Xie B."/>
        </authorList>
    </citation>
    <scope>NUCLEOTIDE SEQUENCE</scope>
    <source>
        <strain evidence="13">BazhouSP</strain>
    </source>
</reference>
<evidence type="ECO:0000313" key="13">
    <source>
        <dbReference type="EMBL" id="KAI1725857.1"/>
    </source>
</evidence>
<feature type="compositionally biased region" description="Polar residues" evidence="12">
    <location>
        <begin position="188"/>
        <end position="201"/>
    </location>
</feature>
<keyword evidence="14" id="KW-1185">Reference proteome</keyword>
<dbReference type="SMART" id="SM00028">
    <property type="entry name" value="TPR"/>
    <property type="match status" value="3"/>
</dbReference>
<dbReference type="GO" id="GO:0005868">
    <property type="term" value="C:cytoplasmic dynein complex"/>
    <property type="evidence" value="ECO:0007669"/>
    <property type="project" value="TreeGrafter"/>
</dbReference>
<comment type="subcellular location">
    <subcellularLocation>
        <location evidence="2">Cytoplasm</location>
        <location evidence="2">Cytoskeleton</location>
    </subcellularLocation>
    <subcellularLocation>
        <location evidence="1">Nucleus</location>
    </subcellularLocation>
</comment>
<evidence type="ECO:0000256" key="11">
    <source>
        <dbReference type="PROSITE-ProRule" id="PRU00339"/>
    </source>
</evidence>
<proteinExistence type="predicted"/>
<keyword evidence="5" id="KW-0963">Cytoplasm</keyword>
<evidence type="ECO:0000256" key="5">
    <source>
        <dbReference type="ARBA" id="ARBA00022490"/>
    </source>
</evidence>
<gene>
    <name evidence="13" type="ORF">DdX_02541</name>
</gene>
<feature type="region of interest" description="Disordered" evidence="12">
    <location>
        <begin position="184"/>
        <end position="239"/>
    </location>
</feature>
<evidence type="ECO:0000256" key="1">
    <source>
        <dbReference type="ARBA" id="ARBA00004123"/>
    </source>
</evidence>
<sequence>MEDEFGTPTHLRLRHTPSNSQEMSNVAKSPDAASVCKSQVEQSSQSTKNTEDAVRAEAEGEERSIDAKLDAGNQKTPTLNRKTGSVYQYILDSALALKKRLQDENASFNQDNSNDGQLHKAVTSEDNTMDTRVDTAVSSGQATGSNHDLELNLSDGESNENNGLSTNLNVLNFIPTRSECLAAHSDSEMVSSQKQQDNSNVYGKRPDDPKNHTDRNNVADTSGSESILGNESRGSMESPSDFTVLNFISNRPESCLAETGLSSSQKQHDSGIESGKNSADPKKQTNDISVGNVEQTSAQFEPMETNERIQNMAGESNSTATGANQAESDSMDRYTSFNNVIETIFSSKSNIITKERPAQSVNSTAAQDNIECSQSYLSNDMIPSAMDSNKENEHPRKRKHSEAVFSNEKNGNEDINAEQPMETRPNEPKLEYLRSQCGEDVNNERECPKKRQNVEIEESQMSMLNIEEIARRYALIDKSKVYLDKHDFVNAKMYALKALARDGKFFEGWLQCAQASFGMAKSETDSDISAEHVNDAHDELEQCKNLKPKNPKVWRLHGDVCEFQGEYQKAVDAFSESLSIESNPDVFLSRCKLFYILKNYKAVVCDADAVLEIREKDFEALRLKAEALDKLKMNEESAICFLICHELKPEDSGVTERLIDQYMCLREFAKALELCNTFGNNGASSTTFCVKKAIILLEQKQYKDALSVVENIVKIEYPLTETNDATATANPQLGESIKQSTSSARETTNSGSKLVSDEQNNVAEKVDTLVEGDIQSDIHGSNPALNQSEEKNRRRSKLNRLSNAGSNRVSGAQSDVSERMNTTVETNEEANDRNESMSSEKSTLADNIVIHESEMGKRMQKDVFECIAKAMKKHSDVNDIAEYVKNQMDEKYRPTWQCVVGTSFGYHVDHDDGRFILLDVGQLQILLYRTGRLNSRRV</sequence>
<keyword evidence="7" id="KW-0509">mRNA transport</keyword>
<comment type="caution">
    <text evidence="13">The sequence shown here is derived from an EMBL/GenBank/DDBJ whole genome shotgun (WGS) entry which is preliminary data.</text>
</comment>
<feature type="compositionally biased region" description="Basic and acidic residues" evidence="12">
    <location>
        <begin position="204"/>
        <end position="217"/>
    </location>
</feature>
<keyword evidence="6" id="KW-0493">Microtubule</keyword>
<evidence type="ECO:0000256" key="2">
    <source>
        <dbReference type="ARBA" id="ARBA00004245"/>
    </source>
</evidence>
<feature type="compositionally biased region" description="Basic and acidic residues" evidence="12">
    <location>
        <begin position="49"/>
        <end position="69"/>
    </location>
</feature>
<feature type="repeat" description="TPR" evidence="11">
    <location>
        <begin position="551"/>
        <end position="584"/>
    </location>
</feature>
<dbReference type="FunFam" id="3.30.740.10:FF:000005">
    <property type="entry name" value="Dynein light chain"/>
    <property type="match status" value="1"/>
</dbReference>
<feature type="region of interest" description="Disordered" evidence="12">
    <location>
        <begin position="136"/>
        <end position="160"/>
    </location>
</feature>
<dbReference type="SUPFAM" id="SSF48452">
    <property type="entry name" value="TPR-like"/>
    <property type="match status" value="2"/>
</dbReference>
<feature type="compositionally biased region" description="Polar residues" evidence="12">
    <location>
        <begin position="218"/>
        <end position="239"/>
    </location>
</feature>
<evidence type="ECO:0000256" key="12">
    <source>
        <dbReference type="SAM" id="MobiDB-lite"/>
    </source>
</evidence>
<dbReference type="InterPro" id="IPR011990">
    <property type="entry name" value="TPR-like_helical_dom_sf"/>
</dbReference>
<protein>
    <recommendedName>
        <fullName evidence="3">Dynein light chain 1, cytoplasmic</fullName>
    </recommendedName>
</protein>
<dbReference type="GO" id="GO:0007017">
    <property type="term" value="P:microtubule-based process"/>
    <property type="evidence" value="ECO:0007669"/>
    <property type="project" value="InterPro"/>
</dbReference>
<feature type="compositionally biased region" description="Polar residues" evidence="12">
    <location>
        <begin position="803"/>
        <end position="825"/>
    </location>
</feature>